<name>A0ABN9TC68_9DINO</name>
<feature type="compositionally biased region" description="Basic and acidic residues" evidence="8">
    <location>
        <begin position="184"/>
        <end position="198"/>
    </location>
</feature>
<keyword evidence="3" id="KW-1003">Cell membrane</keyword>
<protein>
    <submittedName>
        <fullName evidence="10">Uncharacterized protein</fullName>
    </submittedName>
</protein>
<keyword evidence="2" id="KW-0813">Transport</keyword>
<keyword evidence="5 9" id="KW-1133">Transmembrane helix</keyword>
<feature type="transmembrane region" description="Helical" evidence="9">
    <location>
        <begin position="118"/>
        <end position="136"/>
    </location>
</feature>
<evidence type="ECO:0000256" key="1">
    <source>
        <dbReference type="ARBA" id="ARBA00004651"/>
    </source>
</evidence>
<evidence type="ECO:0000256" key="3">
    <source>
        <dbReference type="ARBA" id="ARBA00022475"/>
    </source>
</evidence>
<keyword evidence="7 9" id="KW-0472">Membrane</keyword>
<evidence type="ECO:0000313" key="11">
    <source>
        <dbReference type="Proteomes" id="UP001189429"/>
    </source>
</evidence>
<feature type="region of interest" description="Disordered" evidence="8">
    <location>
        <begin position="179"/>
        <end position="198"/>
    </location>
</feature>
<reference evidence="10" key="1">
    <citation type="submission" date="2023-10" db="EMBL/GenBank/DDBJ databases">
        <authorList>
            <person name="Chen Y."/>
            <person name="Shah S."/>
            <person name="Dougan E. K."/>
            <person name="Thang M."/>
            <person name="Chan C."/>
        </authorList>
    </citation>
    <scope>NUCLEOTIDE SEQUENCE [LARGE SCALE GENOMIC DNA]</scope>
</reference>
<proteinExistence type="predicted"/>
<dbReference type="Pfam" id="PF25539">
    <property type="entry name" value="Bestrophin_2"/>
    <property type="match status" value="1"/>
</dbReference>
<feature type="transmembrane region" description="Helical" evidence="9">
    <location>
        <begin position="85"/>
        <end position="106"/>
    </location>
</feature>
<gene>
    <name evidence="10" type="ORF">PCOR1329_LOCUS37701</name>
</gene>
<evidence type="ECO:0000256" key="6">
    <source>
        <dbReference type="ARBA" id="ARBA00023065"/>
    </source>
</evidence>
<evidence type="ECO:0000256" key="7">
    <source>
        <dbReference type="ARBA" id="ARBA00023136"/>
    </source>
</evidence>
<dbReference type="EMBL" id="CAUYUJ010014570">
    <property type="protein sequence ID" value="CAK0843317.1"/>
    <property type="molecule type" value="Genomic_DNA"/>
</dbReference>
<evidence type="ECO:0000313" key="10">
    <source>
        <dbReference type="EMBL" id="CAK0843317.1"/>
    </source>
</evidence>
<evidence type="ECO:0000256" key="5">
    <source>
        <dbReference type="ARBA" id="ARBA00022989"/>
    </source>
</evidence>
<keyword evidence="6" id="KW-0406">Ion transport</keyword>
<evidence type="ECO:0000256" key="8">
    <source>
        <dbReference type="SAM" id="MobiDB-lite"/>
    </source>
</evidence>
<comment type="caution">
    <text evidence="10">The sequence shown here is derived from an EMBL/GenBank/DDBJ whole genome shotgun (WGS) entry which is preliminary data.</text>
</comment>
<sequence length="198" mass="22210">MPEGPSGEGAAARAALNDRLGRPAGAPLTPAQVQVLLSWEINQLPHLTVFQRKDMDQCLLVAVTRELADCEQLLRSPIPVAYTRSLLRFLWLWLTLLPFALILTFTDFNKETFWEGQPLFIVPITVGFIALVFLSLEDIAVQIEEPFVVNRRQLQRLATWFRQDADGMRDVVRALEAAPASQHSADHADAHPETNPEC</sequence>
<evidence type="ECO:0000256" key="2">
    <source>
        <dbReference type="ARBA" id="ARBA00022448"/>
    </source>
</evidence>
<dbReference type="PANTHER" id="PTHR33281">
    <property type="entry name" value="UPF0187 PROTEIN YNEE"/>
    <property type="match status" value="1"/>
</dbReference>
<keyword evidence="11" id="KW-1185">Reference proteome</keyword>
<comment type="subcellular location">
    <subcellularLocation>
        <location evidence="1">Cell membrane</location>
        <topology evidence="1">Multi-pass membrane protein</topology>
    </subcellularLocation>
</comment>
<evidence type="ECO:0000256" key="9">
    <source>
        <dbReference type="SAM" id="Phobius"/>
    </source>
</evidence>
<dbReference type="PANTHER" id="PTHR33281:SF19">
    <property type="entry name" value="VOLTAGE-DEPENDENT ANION CHANNEL-FORMING PROTEIN YNEE"/>
    <property type="match status" value="1"/>
</dbReference>
<dbReference type="Proteomes" id="UP001189429">
    <property type="component" value="Unassembled WGS sequence"/>
</dbReference>
<keyword evidence="4 9" id="KW-0812">Transmembrane</keyword>
<organism evidence="10 11">
    <name type="scientific">Prorocentrum cordatum</name>
    <dbReference type="NCBI Taxonomy" id="2364126"/>
    <lineage>
        <taxon>Eukaryota</taxon>
        <taxon>Sar</taxon>
        <taxon>Alveolata</taxon>
        <taxon>Dinophyceae</taxon>
        <taxon>Prorocentrales</taxon>
        <taxon>Prorocentraceae</taxon>
        <taxon>Prorocentrum</taxon>
    </lineage>
</organism>
<dbReference type="InterPro" id="IPR044669">
    <property type="entry name" value="YneE/VCCN1/2-like"/>
</dbReference>
<accession>A0ABN9TC68</accession>
<evidence type="ECO:0000256" key="4">
    <source>
        <dbReference type="ARBA" id="ARBA00022692"/>
    </source>
</evidence>